<keyword evidence="13" id="KW-1185">Reference proteome</keyword>
<keyword evidence="5" id="KW-0663">Pyridoxal phosphate</keyword>
<evidence type="ECO:0000256" key="4">
    <source>
        <dbReference type="ARBA" id="ARBA00022793"/>
    </source>
</evidence>
<evidence type="ECO:0000259" key="11">
    <source>
        <dbReference type="Pfam" id="PF00278"/>
    </source>
</evidence>
<keyword evidence="4" id="KW-0210">Decarboxylase</keyword>
<dbReference type="InterPro" id="IPR029066">
    <property type="entry name" value="PLP-binding_barrel"/>
</dbReference>
<dbReference type="RefSeq" id="WP_186739635.1">
    <property type="nucleotide sequence ID" value="NZ_VFIA01000031.1"/>
</dbReference>
<dbReference type="Proteomes" id="UP000700732">
    <property type="component" value="Unassembled WGS sequence"/>
</dbReference>
<dbReference type="PANTHER" id="PTHR43727">
    <property type="entry name" value="DIAMINOPIMELATE DECARBOXYLASE"/>
    <property type="match status" value="1"/>
</dbReference>
<comment type="catalytic activity">
    <reaction evidence="10">
        <text>carboxynorspermidine + H(+) = norspermidine + CO2</text>
        <dbReference type="Rhea" id="RHEA:34099"/>
        <dbReference type="ChEBI" id="CHEBI:15378"/>
        <dbReference type="ChEBI" id="CHEBI:16526"/>
        <dbReference type="ChEBI" id="CHEBI:57920"/>
        <dbReference type="ChEBI" id="CHEBI:65070"/>
        <dbReference type="EC" id="4.1.1.96"/>
    </reaction>
</comment>
<gene>
    <name evidence="12" type="ORF">FH603_4308</name>
</gene>
<dbReference type="EMBL" id="VFIA01000031">
    <property type="protein sequence ID" value="MBC3793786.1"/>
    <property type="molecule type" value="Genomic_DNA"/>
</dbReference>
<evidence type="ECO:0000256" key="5">
    <source>
        <dbReference type="ARBA" id="ARBA00022898"/>
    </source>
</evidence>
<dbReference type="EC" id="4.1.1.96" evidence="2"/>
<evidence type="ECO:0000256" key="8">
    <source>
        <dbReference type="ARBA" id="ARBA00025802"/>
    </source>
</evidence>
<accession>A0ABR6WB45</accession>
<reference evidence="12 13" key="1">
    <citation type="submission" date="2019-06" db="EMBL/GenBank/DDBJ databases">
        <title>Spirosoma utsteinense sp. nov. isolated from Antarctic ice-free soils.</title>
        <authorList>
            <person name="Tahon G."/>
        </authorList>
    </citation>
    <scope>NUCLEOTIDE SEQUENCE [LARGE SCALE GENOMIC DNA]</scope>
    <source>
        <strain evidence="12 13">LMG 31447</strain>
    </source>
</reference>
<evidence type="ECO:0000313" key="13">
    <source>
        <dbReference type="Proteomes" id="UP000700732"/>
    </source>
</evidence>
<comment type="similarity">
    <text evidence="8">Belongs to the Orn/Lys/Arg decarboxylase class-II family. NspC subfamily.</text>
</comment>
<feature type="domain" description="Orn/DAP/Arg decarboxylase 2 C-terminal" evidence="11">
    <location>
        <begin position="225"/>
        <end position="354"/>
    </location>
</feature>
<dbReference type="Pfam" id="PF00278">
    <property type="entry name" value="Orn_DAP_Arg_deC"/>
    <property type="match status" value="1"/>
</dbReference>
<comment type="catalytic activity">
    <reaction evidence="9">
        <text>carboxyspermidine + H(+) = spermidine + CO2</text>
        <dbReference type="Rhea" id="RHEA:34095"/>
        <dbReference type="ChEBI" id="CHEBI:15378"/>
        <dbReference type="ChEBI" id="CHEBI:16526"/>
        <dbReference type="ChEBI" id="CHEBI:57834"/>
        <dbReference type="ChEBI" id="CHEBI:65072"/>
        <dbReference type="EC" id="4.1.1.96"/>
    </reaction>
</comment>
<dbReference type="PANTHER" id="PTHR43727:SF1">
    <property type="entry name" value="CARBOXYNORSPERMIDINE_CARBOXYSPERMIDINE DECARBOXYLASE"/>
    <property type="match status" value="1"/>
</dbReference>
<dbReference type="SUPFAM" id="SSF51419">
    <property type="entry name" value="PLP-binding barrel"/>
    <property type="match status" value="1"/>
</dbReference>
<dbReference type="InterPro" id="IPR005730">
    <property type="entry name" value="Nsp_de-COase"/>
</dbReference>
<name>A0ABR6WB45_9BACT</name>
<evidence type="ECO:0000256" key="9">
    <source>
        <dbReference type="ARBA" id="ARBA00047351"/>
    </source>
</evidence>
<dbReference type="CDD" id="cd06829">
    <property type="entry name" value="PLPDE_III_CANSDC"/>
    <property type="match status" value="1"/>
</dbReference>
<evidence type="ECO:0000256" key="2">
    <source>
        <dbReference type="ARBA" id="ARBA00012259"/>
    </source>
</evidence>
<organism evidence="12 13">
    <name type="scientific">Spirosoma utsteinense</name>
    <dbReference type="NCBI Taxonomy" id="2585773"/>
    <lineage>
        <taxon>Bacteria</taxon>
        <taxon>Pseudomonadati</taxon>
        <taxon>Bacteroidota</taxon>
        <taxon>Cytophagia</taxon>
        <taxon>Cytophagales</taxon>
        <taxon>Cytophagaceae</taxon>
        <taxon>Spirosoma</taxon>
    </lineage>
</organism>
<dbReference type="Gene3D" id="3.20.20.10">
    <property type="entry name" value="Alanine racemase"/>
    <property type="match status" value="1"/>
</dbReference>
<protein>
    <recommendedName>
        <fullName evidence="3">Carboxynorspermidine/carboxyspermidine decarboxylase</fullName>
        <ecNumber evidence="2">4.1.1.96</ecNumber>
    </recommendedName>
</protein>
<dbReference type="SUPFAM" id="SSF50621">
    <property type="entry name" value="Alanine racemase C-terminal domain-like"/>
    <property type="match status" value="1"/>
</dbReference>
<evidence type="ECO:0000256" key="10">
    <source>
        <dbReference type="ARBA" id="ARBA00047389"/>
    </source>
</evidence>
<keyword evidence="6" id="KW-0745">Spermidine biosynthesis</keyword>
<dbReference type="PIRSF" id="PIRSF038941">
    <property type="entry name" value="NspC"/>
    <property type="match status" value="1"/>
</dbReference>
<keyword evidence="7" id="KW-0456">Lyase</keyword>
<comment type="cofactor">
    <cofactor evidence="1">
        <name>pyridoxal 5'-phosphate</name>
        <dbReference type="ChEBI" id="CHEBI:597326"/>
    </cofactor>
</comment>
<comment type="caution">
    <text evidence="12">The sequence shown here is derived from an EMBL/GenBank/DDBJ whole genome shotgun (WGS) entry which is preliminary data.</text>
</comment>
<evidence type="ECO:0000256" key="7">
    <source>
        <dbReference type="ARBA" id="ARBA00023239"/>
    </source>
</evidence>
<dbReference type="InterPro" id="IPR009006">
    <property type="entry name" value="Ala_racemase/Decarboxylase_C"/>
</dbReference>
<proteinExistence type="inferred from homology"/>
<evidence type="ECO:0000256" key="3">
    <source>
        <dbReference type="ARBA" id="ARBA00013633"/>
    </source>
</evidence>
<evidence type="ECO:0000256" key="6">
    <source>
        <dbReference type="ARBA" id="ARBA00023066"/>
    </source>
</evidence>
<evidence type="ECO:0000313" key="12">
    <source>
        <dbReference type="EMBL" id="MBC3793786.1"/>
    </source>
</evidence>
<dbReference type="NCBIfam" id="TIGR01047">
    <property type="entry name" value="nspC"/>
    <property type="match status" value="1"/>
</dbReference>
<evidence type="ECO:0000256" key="1">
    <source>
        <dbReference type="ARBA" id="ARBA00001933"/>
    </source>
</evidence>
<sequence length="398" mass="44645">MNMTLQPHLDTIPSPCFVLEEAKLRRNLELIDSVQKTAGVTIILALKGFSMYSAFPIVREYLSGATASSLNEIKLVNEYMDVKAHTYIPAYQDQDFDEVLQRSSHLTFNSWSQWERFSGRVAQYNQHQLAANSDEHVPASTVSCGIRVNPQYSEVATDMYNPCVPGSRLGATRDQLPDQLPDGLDGIHFHTLCENDSFTLERTLDALESRFGELLHQAKWVNLGGGHLMTREGYDTQHLIGLLRAFREKYNVDIIMEPGSAIAWQTGVLVSTVLDVLNSQGIDVAILDTSFAAHMPDTLEMPYKPRILSAYHEPVAGKPTYRLGGMTCLAGDFMGDYSFDKPLEIGDTLVFDDMIHYTMVKTTTFNGVNLPAIGMLTTDDRFELIRTYGYESFKDRLS</sequence>
<dbReference type="InterPro" id="IPR022643">
    <property type="entry name" value="De-COase2_C"/>
</dbReference>
<dbReference type="Gene3D" id="2.40.37.10">
    <property type="entry name" value="Lyase, Ornithine Decarboxylase, Chain A, domain 1"/>
    <property type="match status" value="1"/>
</dbReference>